<reference evidence="1 2" key="1">
    <citation type="submission" date="2020-03" db="EMBL/GenBank/DDBJ databases">
        <title>Genomic analysis of Bacteroides faecium CBA7301.</title>
        <authorList>
            <person name="Kim J."/>
            <person name="Roh S.W."/>
        </authorList>
    </citation>
    <scope>NUCLEOTIDE SEQUENCE [LARGE SCALE GENOMIC DNA]</scope>
    <source>
        <strain evidence="1 2">CBA7301</strain>
    </source>
</reference>
<dbReference type="KEGG" id="bfc:BacF7301_05725"/>
<dbReference type="EMBL" id="CP050831">
    <property type="protein sequence ID" value="QIU93679.1"/>
    <property type="molecule type" value="Genomic_DNA"/>
</dbReference>
<organism evidence="1 2">
    <name type="scientific">Bacteroides faecium</name>
    <dbReference type="NCBI Taxonomy" id="2715212"/>
    <lineage>
        <taxon>Bacteria</taxon>
        <taxon>Pseudomonadati</taxon>
        <taxon>Bacteroidota</taxon>
        <taxon>Bacteroidia</taxon>
        <taxon>Bacteroidales</taxon>
        <taxon>Bacteroidaceae</taxon>
        <taxon>Bacteroides</taxon>
    </lineage>
</organism>
<sequence length="76" mass="8720">MKKMTKQLFRYPQGFSGIELLQSKNEDETEFAAWISNPTGPGGYALLGLVRPEDWDEFQDDFDTLMSKYIVPLNEA</sequence>
<dbReference type="AlphaFoldDB" id="A0A6H0KKE2"/>
<proteinExistence type="predicted"/>
<evidence type="ECO:0000313" key="2">
    <source>
        <dbReference type="Proteomes" id="UP000501780"/>
    </source>
</evidence>
<accession>A0A6H0KKE2</accession>
<gene>
    <name evidence="1" type="ORF">BacF7301_05725</name>
</gene>
<dbReference type="RefSeq" id="WP_167961046.1">
    <property type="nucleotide sequence ID" value="NZ_CP050831.1"/>
</dbReference>
<name>A0A6H0KKE2_9BACE</name>
<keyword evidence="2" id="KW-1185">Reference proteome</keyword>
<dbReference type="Proteomes" id="UP000501780">
    <property type="component" value="Chromosome"/>
</dbReference>
<protein>
    <submittedName>
        <fullName evidence="1">Uncharacterized protein</fullName>
    </submittedName>
</protein>
<evidence type="ECO:0000313" key="1">
    <source>
        <dbReference type="EMBL" id="QIU93679.1"/>
    </source>
</evidence>